<reference evidence="1" key="2">
    <citation type="journal article" date="2022" name="New Phytol.">
        <title>Evolutionary transition to the ectomycorrhizal habit in the genomes of a hyperdiverse lineage of mushroom-forming fungi.</title>
        <authorList>
            <person name="Looney B."/>
            <person name="Miyauchi S."/>
            <person name="Morin E."/>
            <person name="Drula E."/>
            <person name="Courty P.E."/>
            <person name="Kohler A."/>
            <person name="Kuo A."/>
            <person name="LaButti K."/>
            <person name="Pangilinan J."/>
            <person name="Lipzen A."/>
            <person name="Riley R."/>
            <person name="Andreopoulos W."/>
            <person name="He G."/>
            <person name="Johnson J."/>
            <person name="Nolan M."/>
            <person name="Tritt A."/>
            <person name="Barry K.W."/>
            <person name="Grigoriev I.V."/>
            <person name="Nagy L.G."/>
            <person name="Hibbett D."/>
            <person name="Henrissat B."/>
            <person name="Matheny P.B."/>
            <person name="Labbe J."/>
            <person name="Martin F.M."/>
        </authorList>
    </citation>
    <scope>NUCLEOTIDE SEQUENCE</scope>
    <source>
        <strain evidence="1">EC-137</strain>
    </source>
</reference>
<keyword evidence="2" id="KW-1185">Reference proteome</keyword>
<accession>A0ACB8QL37</accession>
<dbReference type="Proteomes" id="UP000814128">
    <property type="component" value="Unassembled WGS sequence"/>
</dbReference>
<comment type="caution">
    <text evidence="1">The sequence shown here is derived from an EMBL/GenBank/DDBJ whole genome shotgun (WGS) entry which is preliminary data.</text>
</comment>
<protein>
    <submittedName>
        <fullName evidence="1">Uncharacterized protein</fullName>
    </submittedName>
</protein>
<evidence type="ECO:0000313" key="1">
    <source>
        <dbReference type="EMBL" id="KAI0032086.1"/>
    </source>
</evidence>
<reference evidence="1" key="1">
    <citation type="submission" date="2021-02" db="EMBL/GenBank/DDBJ databases">
        <authorList>
            <consortium name="DOE Joint Genome Institute"/>
            <person name="Ahrendt S."/>
            <person name="Looney B.P."/>
            <person name="Miyauchi S."/>
            <person name="Morin E."/>
            <person name="Drula E."/>
            <person name="Courty P.E."/>
            <person name="Chicoki N."/>
            <person name="Fauchery L."/>
            <person name="Kohler A."/>
            <person name="Kuo A."/>
            <person name="Labutti K."/>
            <person name="Pangilinan J."/>
            <person name="Lipzen A."/>
            <person name="Riley R."/>
            <person name="Andreopoulos W."/>
            <person name="He G."/>
            <person name="Johnson J."/>
            <person name="Barry K.W."/>
            <person name="Grigoriev I.V."/>
            <person name="Nagy L."/>
            <person name="Hibbett D."/>
            <person name="Henrissat B."/>
            <person name="Matheny P.B."/>
            <person name="Labbe J."/>
            <person name="Martin F."/>
        </authorList>
    </citation>
    <scope>NUCLEOTIDE SEQUENCE</scope>
    <source>
        <strain evidence="1">EC-137</strain>
    </source>
</reference>
<proteinExistence type="predicted"/>
<organism evidence="1 2">
    <name type="scientific">Vararia minispora EC-137</name>
    <dbReference type="NCBI Taxonomy" id="1314806"/>
    <lineage>
        <taxon>Eukaryota</taxon>
        <taxon>Fungi</taxon>
        <taxon>Dikarya</taxon>
        <taxon>Basidiomycota</taxon>
        <taxon>Agaricomycotina</taxon>
        <taxon>Agaricomycetes</taxon>
        <taxon>Russulales</taxon>
        <taxon>Lachnocladiaceae</taxon>
        <taxon>Vararia</taxon>
    </lineage>
</organism>
<name>A0ACB8QL37_9AGAM</name>
<dbReference type="EMBL" id="MU273557">
    <property type="protein sequence ID" value="KAI0032086.1"/>
    <property type="molecule type" value="Genomic_DNA"/>
</dbReference>
<sequence length="185" mass="17915">MPALLLKITFFAAAFIPLAVLAQSASTLPACVTNCISSSATVAGCAQNNTSCLCSATSLFPQTVGTCLGTQCNVMEITQGRNAVLSLCNIISSSAPSGTPTGRASATASTTSSTVSTSRASSVATPTPTSPAAAVASAASSASSSASASATSARASANAAPASFGAPAHWTLGSFGAVAFMFFAA</sequence>
<evidence type="ECO:0000313" key="2">
    <source>
        <dbReference type="Proteomes" id="UP000814128"/>
    </source>
</evidence>
<gene>
    <name evidence="1" type="ORF">K488DRAFT_86179</name>
</gene>